<dbReference type="AlphaFoldDB" id="X0UBT8"/>
<accession>X0UBT8</accession>
<dbReference type="EMBL" id="BARS01018652">
    <property type="protein sequence ID" value="GAF96796.1"/>
    <property type="molecule type" value="Genomic_DNA"/>
</dbReference>
<reference evidence="1" key="1">
    <citation type="journal article" date="2014" name="Front. Microbiol.">
        <title>High frequency of phylogenetically diverse reductive dehalogenase-homologous genes in deep subseafloor sedimentary metagenomes.</title>
        <authorList>
            <person name="Kawai M."/>
            <person name="Futagami T."/>
            <person name="Toyoda A."/>
            <person name="Takaki Y."/>
            <person name="Nishi S."/>
            <person name="Hori S."/>
            <person name="Arai W."/>
            <person name="Tsubouchi T."/>
            <person name="Morono Y."/>
            <person name="Uchiyama I."/>
            <person name="Ito T."/>
            <person name="Fujiyama A."/>
            <person name="Inagaki F."/>
            <person name="Takami H."/>
        </authorList>
    </citation>
    <scope>NUCLEOTIDE SEQUENCE</scope>
    <source>
        <strain evidence="1">Expedition CK06-06</strain>
    </source>
</reference>
<organism evidence="1">
    <name type="scientific">marine sediment metagenome</name>
    <dbReference type="NCBI Taxonomy" id="412755"/>
    <lineage>
        <taxon>unclassified sequences</taxon>
        <taxon>metagenomes</taxon>
        <taxon>ecological metagenomes</taxon>
    </lineage>
</organism>
<proteinExistence type="predicted"/>
<comment type="caution">
    <text evidence="1">The sequence shown here is derived from an EMBL/GenBank/DDBJ whole genome shotgun (WGS) entry which is preliminary data.</text>
</comment>
<name>X0UBT8_9ZZZZ</name>
<evidence type="ECO:0000313" key="1">
    <source>
        <dbReference type="EMBL" id="GAF96796.1"/>
    </source>
</evidence>
<feature type="non-terminal residue" evidence="1">
    <location>
        <position position="1"/>
    </location>
</feature>
<protein>
    <submittedName>
        <fullName evidence="1">Uncharacterized protein</fullName>
    </submittedName>
</protein>
<gene>
    <name evidence="1" type="ORF">S01H1_30322</name>
</gene>
<sequence>LLEEGARIKAEIKKPLTISIPYESVPEVLKTIMVTLEKYGKISSFLLRVNPEKTAYLSTLLSPEEAGIYPLTLTTLNYKNQTVRKISGQLEVKKTETESLSIPWYQKNISLILNWFQSIWQKVRLLF</sequence>